<sequence length="359" mass="41648">MLRFLTGILFCFSLILFFSVYISPEFFPYAGLLTLLIPLLIILNLLFFFLLAFAKRKLAFLPLLALVLGWKFVGVTFQLNPHAENPSGLSVLTYNVHLLKYTKNGEDHNTVTQNITKWLRDNPSDIKCLQEFYQDYTTPSQNAIKAIGTDVGYEYSYQVIEGNPTKRSYGMIIFSKYPIINEGRIFENNNTNGVIYADVKIEKDTVRIYNAHLESMSISSEGLSNLDGIKENYRETLGKLKRGQIIRASQLEILKEHMRNSPYANILVGDFNDVPYSYTYFSLRKLMKNAFETAGRGFGFTYNKVLFFLRIDNIFYDDILQVERFKTHREVDYSDHYPISATFNWDKPLQKINNEQEMN</sequence>
<comment type="cofactor">
    <cofactor evidence="1">
        <name>Mn(2+)</name>
        <dbReference type="ChEBI" id="CHEBI:29035"/>
    </cofactor>
</comment>
<dbReference type="InterPro" id="IPR051547">
    <property type="entry name" value="TDP2-like"/>
</dbReference>
<protein>
    <submittedName>
        <fullName evidence="11">Endonuclease/exonuclease/phosphatase family protein</fullName>
    </submittedName>
</protein>
<evidence type="ECO:0000256" key="2">
    <source>
        <dbReference type="ARBA" id="ARBA00001946"/>
    </source>
</evidence>
<evidence type="ECO:0000259" key="10">
    <source>
        <dbReference type="Pfam" id="PF03372"/>
    </source>
</evidence>
<keyword evidence="9" id="KW-0472">Membrane</keyword>
<dbReference type="PANTHER" id="PTHR15822:SF4">
    <property type="entry name" value="TYROSYL-DNA PHOSPHODIESTERASE 2"/>
    <property type="match status" value="1"/>
</dbReference>
<dbReference type="PANTHER" id="PTHR15822">
    <property type="entry name" value="TRAF AND TNF RECEPTOR-ASSOCIATED PROTEIN"/>
    <property type="match status" value="1"/>
</dbReference>
<organism evidence="11 12">
    <name type="scientific">Belliella calami</name>
    <dbReference type="NCBI Taxonomy" id="2923436"/>
    <lineage>
        <taxon>Bacteria</taxon>
        <taxon>Pseudomonadati</taxon>
        <taxon>Bacteroidota</taxon>
        <taxon>Cytophagia</taxon>
        <taxon>Cytophagales</taxon>
        <taxon>Cyclobacteriaceae</taxon>
        <taxon>Belliella</taxon>
    </lineage>
</organism>
<evidence type="ECO:0000256" key="4">
    <source>
        <dbReference type="ARBA" id="ARBA00022723"/>
    </source>
</evidence>
<accession>A0ABS9UKQ1</accession>
<keyword evidence="8" id="KW-0234">DNA repair</keyword>
<feature type="transmembrane region" description="Helical" evidence="9">
    <location>
        <begin position="58"/>
        <end position="77"/>
    </location>
</feature>
<evidence type="ECO:0000256" key="1">
    <source>
        <dbReference type="ARBA" id="ARBA00001936"/>
    </source>
</evidence>
<keyword evidence="9" id="KW-0812">Transmembrane</keyword>
<evidence type="ECO:0000256" key="3">
    <source>
        <dbReference type="ARBA" id="ARBA00022722"/>
    </source>
</evidence>
<dbReference type="Pfam" id="PF03372">
    <property type="entry name" value="Exo_endo_phos"/>
    <property type="match status" value="1"/>
</dbReference>
<evidence type="ECO:0000313" key="12">
    <source>
        <dbReference type="Proteomes" id="UP001165488"/>
    </source>
</evidence>
<keyword evidence="7" id="KW-0460">Magnesium</keyword>
<dbReference type="EMBL" id="JAKZGS010000002">
    <property type="protein sequence ID" value="MCH7397152.1"/>
    <property type="molecule type" value="Genomic_DNA"/>
</dbReference>
<name>A0ABS9UKQ1_9BACT</name>
<evidence type="ECO:0000256" key="8">
    <source>
        <dbReference type="ARBA" id="ARBA00023204"/>
    </source>
</evidence>
<gene>
    <name evidence="11" type="ORF">MM236_04090</name>
</gene>
<dbReference type="Gene3D" id="3.60.10.10">
    <property type="entry name" value="Endonuclease/exonuclease/phosphatase"/>
    <property type="match status" value="1"/>
</dbReference>
<dbReference type="CDD" id="cd09084">
    <property type="entry name" value="EEP-2"/>
    <property type="match status" value="1"/>
</dbReference>
<keyword evidence="9" id="KW-1133">Transmembrane helix</keyword>
<feature type="domain" description="Endonuclease/exonuclease/phosphatase" evidence="10">
    <location>
        <begin position="92"/>
        <end position="336"/>
    </location>
</feature>
<keyword evidence="11" id="KW-0255">Endonuclease</keyword>
<evidence type="ECO:0000313" key="11">
    <source>
        <dbReference type="EMBL" id="MCH7397152.1"/>
    </source>
</evidence>
<comment type="caution">
    <text evidence="11">The sequence shown here is derived from an EMBL/GenBank/DDBJ whole genome shotgun (WGS) entry which is preliminary data.</text>
</comment>
<dbReference type="InterPro" id="IPR005135">
    <property type="entry name" value="Endo/exonuclease/phosphatase"/>
</dbReference>
<comment type="cofactor">
    <cofactor evidence="2">
        <name>Mg(2+)</name>
        <dbReference type="ChEBI" id="CHEBI:18420"/>
    </cofactor>
</comment>
<dbReference type="RefSeq" id="WP_241273654.1">
    <property type="nucleotide sequence ID" value="NZ_JAKZGS010000002.1"/>
</dbReference>
<dbReference type="SUPFAM" id="SSF56219">
    <property type="entry name" value="DNase I-like"/>
    <property type="match status" value="1"/>
</dbReference>
<evidence type="ECO:0000256" key="9">
    <source>
        <dbReference type="SAM" id="Phobius"/>
    </source>
</evidence>
<keyword evidence="5" id="KW-0227">DNA damage</keyword>
<dbReference type="Proteomes" id="UP001165488">
    <property type="component" value="Unassembled WGS sequence"/>
</dbReference>
<evidence type="ECO:0000256" key="5">
    <source>
        <dbReference type="ARBA" id="ARBA00022763"/>
    </source>
</evidence>
<keyword evidence="3" id="KW-0540">Nuclease</keyword>
<evidence type="ECO:0000256" key="6">
    <source>
        <dbReference type="ARBA" id="ARBA00022801"/>
    </source>
</evidence>
<keyword evidence="4" id="KW-0479">Metal-binding</keyword>
<keyword evidence="12" id="KW-1185">Reference proteome</keyword>
<reference evidence="11" key="1">
    <citation type="submission" date="2022-03" db="EMBL/GenBank/DDBJ databases">
        <title>De novo assembled genomes of Belliella spp. (Cyclobacteriaceae) strains.</title>
        <authorList>
            <person name="Szabo A."/>
            <person name="Korponai K."/>
            <person name="Felfoldi T."/>
        </authorList>
    </citation>
    <scope>NUCLEOTIDE SEQUENCE</scope>
    <source>
        <strain evidence="11">DSM 107340</strain>
    </source>
</reference>
<feature type="transmembrane region" description="Helical" evidence="9">
    <location>
        <begin position="29"/>
        <end position="51"/>
    </location>
</feature>
<evidence type="ECO:0000256" key="7">
    <source>
        <dbReference type="ARBA" id="ARBA00022842"/>
    </source>
</evidence>
<dbReference type="InterPro" id="IPR036691">
    <property type="entry name" value="Endo/exonu/phosph_ase_sf"/>
</dbReference>
<proteinExistence type="predicted"/>
<keyword evidence="6" id="KW-0378">Hydrolase</keyword>
<dbReference type="GO" id="GO:0004519">
    <property type="term" value="F:endonuclease activity"/>
    <property type="evidence" value="ECO:0007669"/>
    <property type="project" value="UniProtKB-KW"/>
</dbReference>